<sequence>MFMHRKDNNSIAQSFRHLIKEEYVRGIIVGVPIEEEVDSPQDNPTVTEVEVFVEELAKKVKHNDVRYTFVEDYLRH</sequence>
<reference evidence="1" key="2">
    <citation type="submission" date="2022-01" db="EMBL/GenBank/DDBJ databases">
        <authorList>
            <person name="Yamashiro T."/>
            <person name="Shiraishi A."/>
            <person name="Satake H."/>
            <person name="Nakayama K."/>
        </authorList>
    </citation>
    <scope>NUCLEOTIDE SEQUENCE</scope>
</reference>
<dbReference type="InterPro" id="IPR037027">
    <property type="entry name" value="YqgF/RNaseH-like_dom_sf"/>
</dbReference>
<reference evidence="1" key="1">
    <citation type="journal article" date="2022" name="Int. J. Mol. Sci.">
        <title>Draft Genome of Tanacetum Coccineum: Genomic Comparison of Closely Related Tanacetum-Family Plants.</title>
        <authorList>
            <person name="Yamashiro T."/>
            <person name="Shiraishi A."/>
            <person name="Nakayama K."/>
            <person name="Satake H."/>
        </authorList>
    </citation>
    <scope>NUCLEOTIDE SEQUENCE</scope>
</reference>
<organism evidence="1 2">
    <name type="scientific">Tanacetum coccineum</name>
    <dbReference type="NCBI Taxonomy" id="301880"/>
    <lineage>
        <taxon>Eukaryota</taxon>
        <taxon>Viridiplantae</taxon>
        <taxon>Streptophyta</taxon>
        <taxon>Embryophyta</taxon>
        <taxon>Tracheophyta</taxon>
        <taxon>Spermatophyta</taxon>
        <taxon>Magnoliopsida</taxon>
        <taxon>eudicotyledons</taxon>
        <taxon>Gunneridae</taxon>
        <taxon>Pentapetalae</taxon>
        <taxon>asterids</taxon>
        <taxon>campanulids</taxon>
        <taxon>Asterales</taxon>
        <taxon>Asteraceae</taxon>
        <taxon>Asteroideae</taxon>
        <taxon>Anthemideae</taxon>
        <taxon>Anthemidinae</taxon>
        <taxon>Tanacetum</taxon>
    </lineage>
</organism>
<gene>
    <name evidence="1" type="ORF">Tco_0820991</name>
</gene>
<protein>
    <submittedName>
        <fullName evidence="1">Uncharacterized protein</fullName>
    </submittedName>
</protein>
<dbReference type="Gene3D" id="3.30.420.140">
    <property type="entry name" value="YqgF/RNase H-like domain"/>
    <property type="match status" value="1"/>
</dbReference>
<name>A0ABQ5ADN3_9ASTR</name>
<accession>A0ABQ5ADN3</accession>
<feature type="non-terminal residue" evidence="1">
    <location>
        <position position="76"/>
    </location>
</feature>
<dbReference type="EMBL" id="BQNB010012148">
    <property type="protein sequence ID" value="GJS99821.1"/>
    <property type="molecule type" value="Genomic_DNA"/>
</dbReference>
<evidence type="ECO:0000313" key="1">
    <source>
        <dbReference type="EMBL" id="GJS99821.1"/>
    </source>
</evidence>
<evidence type="ECO:0000313" key="2">
    <source>
        <dbReference type="Proteomes" id="UP001151760"/>
    </source>
</evidence>
<proteinExistence type="predicted"/>
<keyword evidence="2" id="KW-1185">Reference proteome</keyword>
<comment type="caution">
    <text evidence="1">The sequence shown here is derived from an EMBL/GenBank/DDBJ whole genome shotgun (WGS) entry which is preliminary data.</text>
</comment>
<dbReference type="Proteomes" id="UP001151760">
    <property type="component" value="Unassembled WGS sequence"/>
</dbReference>